<feature type="region of interest" description="Disordered" evidence="1">
    <location>
        <begin position="738"/>
        <end position="760"/>
    </location>
</feature>
<dbReference type="Proteomes" id="UP000789595">
    <property type="component" value="Unassembled WGS sequence"/>
</dbReference>
<reference evidence="2" key="1">
    <citation type="submission" date="2021-11" db="EMBL/GenBank/DDBJ databases">
        <authorList>
            <consortium name="Genoscope - CEA"/>
            <person name="William W."/>
        </authorList>
    </citation>
    <scope>NUCLEOTIDE SEQUENCE</scope>
</reference>
<feature type="compositionally biased region" description="Pro residues" evidence="1">
    <location>
        <begin position="684"/>
        <end position="695"/>
    </location>
</feature>
<organism evidence="2 3">
    <name type="scientific">Pelagomonas calceolata</name>
    <dbReference type="NCBI Taxonomy" id="35677"/>
    <lineage>
        <taxon>Eukaryota</taxon>
        <taxon>Sar</taxon>
        <taxon>Stramenopiles</taxon>
        <taxon>Ochrophyta</taxon>
        <taxon>Pelagophyceae</taxon>
        <taxon>Pelagomonadales</taxon>
        <taxon>Pelagomonadaceae</taxon>
        <taxon>Pelagomonas</taxon>
    </lineage>
</organism>
<feature type="compositionally biased region" description="Basic residues" evidence="1">
    <location>
        <begin position="848"/>
        <end position="857"/>
    </location>
</feature>
<gene>
    <name evidence="2" type="ORF">PECAL_1P15570</name>
</gene>
<keyword evidence="3" id="KW-1185">Reference proteome</keyword>
<proteinExistence type="predicted"/>
<protein>
    <submittedName>
        <fullName evidence="2">Uncharacterized protein</fullName>
    </submittedName>
</protein>
<feature type="compositionally biased region" description="Low complexity" evidence="1">
    <location>
        <begin position="864"/>
        <end position="874"/>
    </location>
</feature>
<evidence type="ECO:0000256" key="1">
    <source>
        <dbReference type="SAM" id="MobiDB-lite"/>
    </source>
</evidence>
<comment type="caution">
    <text evidence="2">The sequence shown here is derived from an EMBL/GenBank/DDBJ whole genome shotgun (WGS) entry which is preliminary data.</text>
</comment>
<accession>A0A8J2WTS5</accession>
<sequence>MACVNSCESCEIIAVGAVVTVRAVNHDGTLCVKYTLGGTARAVASADCRPGNHAGEHYENKLTKWRKRVDGFFGCDEKEEDGAFAARVAVLRLDDLIDKKSPEQVEYVLDKMLHVPRPPVQVAFLQGAIPLQAGACFDKLIDLLQGPTGGGDGGGLAIATTCQGRGCAKKKEAAAWRTTGSSWLGRRIILEPADGEIPSMATVDGYRPPAETRLRIEQHGPYVPLFRARFDDAAFDARTDLYEADVEHAAAEALAVEGLTSTAEAGKNALAPKRAAARIWSINLGELIFAPAELGRLCECFANARCGVTHIFLECNNLSCAVKNWFNPTGHSVNKVWLARQKGGGGADTDGALMKAVATRHRRTDEKRALPGDRVRVLCDDGAWARGVVALATADGSDATPLRVALDASATTMLPAQLDAATFGVAWRWDDVPECGDVLEYDLTHQPGVAAAGHHVPAHLVARDGLRRCVVVGARYGDTGEWRTCSFVDAGGACRAQHRVLRLPPIDTHGLTRPVWRFQHAAGTTGAAVVAAYVRGRGRGTASAATAPAAVAGLRVVCRINGINRTGVVEHVGATRRRYALEEAAAPPWELAPAPKKARAYKQRGPCDARIGAWIEVYWAGDDDWYLGRIAGQRTVASGGVEFQVAYADGETIYHALQNKPFAGDSTPPAGANGDPEQFRFAAAPPPSPSSPPRAPHVHATPTDPTRLKKGDVIDVLLAGAATATRVRVESSYVVKDDGNWRADNGDAAPPRHARDPTAAPALLPAAAGRRERRKPKKFAADLSSTEYSRALRLAAEKRASAARAAMRHDLLLADGRKIVKCRLARVVCGEDTSGASWTFVRHMSKPAKALKRKQAPAKRLAQAKKPAAETKPAPHAPAAPLPLQTGDRPRRAALRTKRPTDDLSSTELTCLLRKDARTKADTCDVLLDPAHGLKERSVQLRLGPKAFRDGLWQPETSVGAAAGGKAPFVMQTESWEAAAEARKGSAVATRGRLLAKYKGIVFRHIDATHDEVRVVDDIVSSRDNDRWEVSTKLVGGNGDDVPVPYGIGPLIALGMVAAAPTYLQTRDIVLEISKK</sequence>
<evidence type="ECO:0000313" key="2">
    <source>
        <dbReference type="EMBL" id="CAH0365140.1"/>
    </source>
</evidence>
<dbReference type="EMBL" id="CAKKNE010000001">
    <property type="protein sequence ID" value="CAH0365140.1"/>
    <property type="molecule type" value="Genomic_DNA"/>
</dbReference>
<dbReference type="Gene3D" id="2.30.30.140">
    <property type="match status" value="1"/>
</dbReference>
<feature type="region of interest" description="Disordered" evidence="1">
    <location>
        <begin position="660"/>
        <end position="707"/>
    </location>
</feature>
<evidence type="ECO:0000313" key="3">
    <source>
        <dbReference type="Proteomes" id="UP000789595"/>
    </source>
</evidence>
<dbReference type="AlphaFoldDB" id="A0A8J2WTS5"/>
<feature type="region of interest" description="Disordered" evidence="1">
    <location>
        <begin position="848"/>
        <end position="891"/>
    </location>
</feature>
<name>A0A8J2WTS5_9STRA</name>